<dbReference type="EC" id="2.3.-.-" evidence="4"/>
<keyword evidence="5" id="KW-1185">Reference proteome</keyword>
<dbReference type="Proteomes" id="UP001614394">
    <property type="component" value="Unassembled WGS sequence"/>
</dbReference>
<evidence type="ECO:0000259" key="3">
    <source>
        <dbReference type="PROSITE" id="PS51186"/>
    </source>
</evidence>
<evidence type="ECO:0000256" key="2">
    <source>
        <dbReference type="ARBA" id="ARBA00023315"/>
    </source>
</evidence>
<dbReference type="Gene3D" id="3.40.630.30">
    <property type="match status" value="1"/>
</dbReference>
<dbReference type="SUPFAM" id="SSF55729">
    <property type="entry name" value="Acyl-CoA N-acyltransferases (Nat)"/>
    <property type="match status" value="1"/>
</dbReference>
<gene>
    <name evidence="4" type="ORF">ACIGXA_02485</name>
</gene>
<accession>A0ABW8BYV9</accession>
<reference evidence="4 5" key="1">
    <citation type="submission" date="2024-10" db="EMBL/GenBank/DDBJ databases">
        <title>The Natural Products Discovery Center: Release of the First 8490 Sequenced Strains for Exploring Actinobacteria Biosynthetic Diversity.</title>
        <authorList>
            <person name="Kalkreuter E."/>
            <person name="Kautsar S.A."/>
            <person name="Yang D."/>
            <person name="Bader C.D."/>
            <person name="Teijaro C.N."/>
            <person name="Fluegel L."/>
            <person name="Davis C.M."/>
            <person name="Simpson J.R."/>
            <person name="Lauterbach L."/>
            <person name="Steele A.D."/>
            <person name="Gui C."/>
            <person name="Meng S."/>
            <person name="Li G."/>
            <person name="Viehrig K."/>
            <person name="Ye F."/>
            <person name="Su P."/>
            <person name="Kiefer A.F."/>
            <person name="Nichols A."/>
            <person name="Cepeda A.J."/>
            <person name="Yan W."/>
            <person name="Fan B."/>
            <person name="Jiang Y."/>
            <person name="Adhikari A."/>
            <person name="Zheng C.-J."/>
            <person name="Schuster L."/>
            <person name="Cowan T.M."/>
            <person name="Smanski M.J."/>
            <person name="Chevrette M.G."/>
            <person name="De Carvalho L.P.S."/>
            <person name="Shen B."/>
        </authorList>
    </citation>
    <scope>NUCLEOTIDE SEQUENCE [LARGE SCALE GENOMIC DNA]</scope>
    <source>
        <strain evidence="4 5">NPDC053399</strain>
    </source>
</reference>
<sequence>MDIIIRPARADELDAAGRITADAFIADGHTQPDGQYAPKLRDARARAVSAEVLVAVDAADDTLLGCVTFAPPGSPWGDIARDGEAEFRMLAVDPSARGRGTGEALVLACVERARALGVRQLVMSTQQSMTGAHRIYERLGFRRTPDRDWSPVPDVHLFTYALPL</sequence>
<dbReference type="RefSeq" id="WP_399643707.1">
    <property type="nucleotide sequence ID" value="NZ_JBITYG010000001.1"/>
</dbReference>
<dbReference type="InterPro" id="IPR016181">
    <property type="entry name" value="Acyl_CoA_acyltransferase"/>
</dbReference>
<proteinExistence type="predicted"/>
<dbReference type="PANTHER" id="PTHR43877:SF2">
    <property type="entry name" value="AMINOALKYLPHOSPHONATE N-ACETYLTRANSFERASE-RELATED"/>
    <property type="match status" value="1"/>
</dbReference>
<dbReference type="EMBL" id="JBITYG010000001">
    <property type="protein sequence ID" value="MFI9099365.1"/>
    <property type="molecule type" value="Genomic_DNA"/>
</dbReference>
<organism evidence="4 5">
    <name type="scientific">Streptomyces fildesensis</name>
    <dbReference type="NCBI Taxonomy" id="375757"/>
    <lineage>
        <taxon>Bacteria</taxon>
        <taxon>Bacillati</taxon>
        <taxon>Actinomycetota</taxon>
        <taxon>Actinomycetes</taxon>
        <taxon>Kitasatosporales</taxon>
        <taxon>Streptomycetaceae</taxon>
        <taxon>Streptomyces</taxon>
    </lineage>
</organism>
<keyword evidence="1 4" id="KW-0808">Transferase</keyword>
<protein>
    <submittedName>
        <fullName evidence="4">GNAT family N-acetyltransferase</fullName>
        <ecNumber evidence="4">2.3.-.-</ecNumber>
    </submittedName>
</protein>
<feature type="domain" description="N-acetyltransferase" evidence="3">
    <location>
        <begin position="3"/>
        <end position="164"/>
    </location>
</feature>
<dbReference type="PROSITE" id="PS51186">
    <property type="entry name" value="GNAT"/>
    <property type="match status" value="1"/>
</dbReference>
<dbReference type="GO" id="GO:0016746">
    <property type="term" value="F:acyltransferase activity"/>
    <property type="evidence" value="ECO:0007669"/>
    <property type="project" value="UniProtKB-KW"/>
</dbReference>
<keyword evidence="2 4" id="KW-0012">Acyltransferase</keyword>
<name>A0ABW8BYV9_9ACTN</name>
<dbReference type="InterPro" id="IPR050832">
    <property type="entry name" value="Bact_Acetyltransf"/>
</dbReference>
<dbReference type="CDD" id="cd04301">
    <property type="entry name" value="NAT_SF"/>
    <property type="match status" value="1"/>
</dbReference>
<dbReference type="Pfam" id="PF00583">
    <property type="entry name" value="Acetyltransf_1"/>
    <property type="match status" value="1"/>
</dbReference>
<comment type="caution">
    <text evidence="4">The sequence shown here is derived from an EMBL/GenBank/DDBJ whole genome shotgun (WGS) entry which is preliminary data.</text>
</comment>
<dbReference type="PANTHER" id="PTHR43877">
    <property type="entry name" value="AMINOALKYLPHOSPHONATE N-ACETYLTRANSFERASE-RELATED-RELATED"/>
    <property type="match status" value="1"/>
</dbReference>
<evidence type="ECO:0000313" key="4">
    <source>
        <dbReference type="EMBL" id="MFI9099365.1"/>
    </source>
</evidence>
<dbReference type="InterPro" id="IPR000182">
    <property type="entry name" value="GNAT_dom"/>
</dbReference>
<evidence type="ECO:0000256" key="1">
    <source>
        <dbReference type="ARBA" id="ARBA00022679"/>
    </source>
</evidence>
<evidence type="ECO:0000313" key="5">
    <source>
        <dbReference type="Proteomes" id="UP001614394"/>
    </source>
</evidence>